<name>A0A1S1H9L6_9SPHN</name>
<comment type="similarity">
    <text evidence="1">Belongs to the ATP-dependent AMP-binding enzyme family.</text>
</comment>
<keyword evidence="3" id="KW-0472">Membrane</keyword>
<gene>
    <name evidence="6" type="primary">lcfB_2</name>
    <name evidence="6" type="ORF">BHE75_00751</name>
</gene>
<dbReference type="InterPro" id="IPR042099">
    <property type="entry name" value="ANL_N_sf"/>
</dbReference>
<evidence type="ECO:0000259" key="5">
    <source>
        <dbReference type="Pfam" id="PF13193"/>
    </source>
</evidence>
<dbReference type="RefSeq" id="WP_254684354.1">
    <property type="nucleotide sequence ID" value="NZ_MIPT01000001.1"/>
</dbReference>
<evidence type="ECO:0000259" key="4">
    <source>
        <dbReference type="Pfam" id="PF00501"/>
    </source>
</evidence>
<evidence type="ECO:0000256" key="1">
    <source>
        <dbReference type="ARBA" id="ARBA00006432"/>
    </source>
</evidence>
<dbReference type="SUPFAM" id="SSF56801">
    <property type="entry name" value="Acetyl-CoA synthetase-like"/>
    <property type="match status" value="1"/>
</dbReference>
<evidence type="ECO:0000256" key="3">
    <source>
        <dbReference type="SAM" id="Phobius"/>
    </source>
</evidence>
<dbReference type="InterPro" id="IPR025110">
    <property type="entry name" value="AMP-bd_C"/>
</dbReference>
<dbReference type="Gene3D" id="3.40.50.12780">
    <property type="entry name" value="N-terminal domain of ligase-like"/>
    <property type="match status" value="1"/>
</dbReference>
<feature type="transmembrane region" description="Helical" evidence="3">
    <location>
        <begin position="248"/>
        <end position="272"/>
    </location>
</feature>
<keyword evidence="2 6" id="KW-0436">Ligase</keyword>
<sequence>MPSEQDARMQAVMDAVTGPGGLVEITHDARGFAVAAKLPATLPDLFRFACGQYGAETALVAGKERLTYADLDRWSERLARSLAGGHGIRKGDRVAIAMRNAPAWIVAYMAAAKAGAIVTLINGWWTPEELAHSLQLSTPSLVIADGPRAQRIADTGIEVRVADLLIDLPIAQALAPLIDGVAEGDLPAVSPEDDATLLFTSGSTGQCKGAVSTHHAVTTATYCFVALTATLLGAFYGGDRNNLPGAPAALVTVPLFHVTGEIPVFVASIVIARKLVLMPKWDATEALRLIEAEKVSYFVGVPTMSLELMQHPDRGRYDLSTLLDIAAGGAPRPAAHVPRLMEAFPQSNPMMGYGLTETNAVGCTNCRGNYAAKPSSTGPAQAPFVHVAIYDDDGNALPPGERGMIGIASAANIRGYWNNPEATAAAFTADGHFLTGDVGYLDEDGYLFIVDRAKDIVIRGGENISCIEVEAALYAYPDVAEASVFGLPDERLGEIVGAVVRMRRGGAVDAVTLLEFLGGHLARFKLPAHLWFSDDPLPRLGTGKIDKRALRERFTRQMEADARAA</sequence>
<reference evidence="6 7" key="1">
    <citation type="submission" date="2016-09" db="EMBL/GenBank/DDBJ databases">
        <title>Metabolic pathway, cell adaptation mechanisms and a novel monoxygenase revealed through proteogenomic-transcription analysis of a Sphingomonas haloaromaticamans strain degrading the fungicide ortho-phenylphenol.</title>
        <authorList>
            <person name="Perruchon C."/>
            <person name="Papadopoulou E.S."/>
            <person name="Rousidou C."/>
            <person name="Vasileiadis S."/>
            <person name="Tanou G."/>
            <person name="Amoutzias G."/>
            <person name="Molassiotis A."/>
            <person name="Karpouzas D.G."/>
        </authorList>
    </citation>
    <scope>NUCLEOTIDE SEQUENCE [LARGE SCALE GENOMIC DNA]</scope>
    <source>
        <strain evidence="6 7">P3</strain>
    </source>
</reference>
<dbReference type="Pfam" id="PF13193">
    <property type="entry name" value="AMP-binding_C"/>
    <property type="match status" value="1"/>
</dbReference>
<accession>A0A1S1H9L6</accession>
<dbReference type="GO" id="GO:0004467">
    <property type="term" value="F:long-chain fatty acid-CoA ligase activity"/>
    <property type="evidence" value="ECO:0007669"/>
    <property type="project" value="UniProtKB-EC"/>
</dbReference>
<dbReference type="AlphaFoldDB" id="A0A1S1H9L6"/>
<feature type="domain" description="AMP-dependent synthetase/ligase" evidence="4">
    <location>
        <begin position="49"/>
        <end position="417"/>
    </location>
</feature>
<evidence type="ECO:0000313" key="7">
    <source>
        <dbReference type="Proteomes" id="UP000179467"/>
    </source>
</evidence>
<dbReference type="PANTHER" id="PTHR43201:SF5">
    <property type="entry name" value="MEDIUM-CHAIN ACYL-COA LIGASE ACSF2, MITOCHONDRIAL"/>
    <property type="match status" value="1"/>
</dbReference>
<dbReference type="Proteomes" id="UP000179467">
    <property type="component" value="Unassembled WGS sequence"/>
</dbReference>
<keyword evidence="3" id="KW-0812">Transmembrane</keyword>
<keyword evidence="3" id="KW-1133">Transmembrane helix</keyword>
<comment type="caution">
    <text evidence="6">The sequence shown here is derived from an EMBL/GenBank/DDBJ whole genome shotgun (WGS) entry which is preliminary data.</text>
</comment>
<dbReference type="Pfam" id="PF00501">
    <property type="entry name" value="AMP-binding"/>
    <property type="match status" value="1"/>
</dbReference>
<protein>
    <submittedName>
        <fullName evidence="6">Long-chain-fatty-acid--CoA ligase</fullName>
        <ecNumber evidence="6">6.2.1.3</ecNumber>
    </submittedName>
</protein>
<evidence type="ECO:0000256" key="2">
    <source>
        <dbReference type="ARBA" id="ARBA00022598"/>
    </source>
</evidence>
<dbReference type="InterPro" id="IPR045851">
    <property type="entry name" value="AMP-bd_C_sf"/>
</dbReference>
<dbReference type="PANTHER" id="PTHR43201">
    <property type="entry name" value="ACYL-COA SYNTHETASE"/>
    <property type="match status" value="1"/>
</dbReference>
<dbReference type="Gene3D" id="3.30.300.30">
    <property type="match status" value="1"/>
</dbReference>
<dbReference type="EC" id="6.2.1.3" evidence="6"/>
<organism evidence="6 7">
    <name type="scientific">Edaphosphingomonas haloaromaticamans</name>
    <dbReference type="NCBI Taxonomy" id="653954"/>
    <lineage>
        <taxon>Bacteria</taxon>
        <taxon>Pseudomonadati</taxon>
        <taxon>Pseudomonadota</taxon>
        <taxon>Alphaproteobacteria</taxon>
        <taxon>Sphingomonadales</taxon>
        <taxon>Rhizorhabdaceae</taxon>
        <taxon>Edaphosphingomonas</taxon>
    </lineage>
</organism>
<proteinExistence type="inferred from homology"/>
<dbReference type="EMBL" id="MIPT01000001">
    <property type="protein sequence ID" value="OHT18775.1"/>
    <property type="molecule type" value="Genomic_DNA"/>
</dbReference>
<feature type="domain" description="AMP-binding enzyme C-terminal" evidence="5">
    <location>
        <begin position="468"/>
        <end position="544"/>
    </location>
</feature>
<dbReference type="InterPro" id="IPR000873">
    <property type="entry name" value="AMP-dep_synth/lig_dom"/>
</dbReference>
<keyword evidence="7" id="KW-1185">Reference proteome</keyword>
<feature type="transmembrane region" description="Helical" evidence="3">
    <location>
        <begin position="216"/>
        <end position="236"/>
    </location>
</feature>
<evidence type="ECO:0000313" key="6">
    <source>
        <dbReference type="EMBL" id="OHT18775.1"/>
    </source>
</evidence>
<dbReference type="GO" id="GO:0031956">
    <property type="term" value="F:medium-chain fatty acid-CoA ligase activity"/>
    <property type="evidence" value="ECO:0007669"/>
    <property type="project" value="TreeGrafter"/>
</dbReference>